<evidence type="ECO:0000313" key="2">
    <source>
        <dbReference type="EMBL" id="MEA5446439.1"/>
    </source>
</evidence>
<dbReference type="InterPro" id="IPR050155">
    <property type="entry name" value="HAD-like_hydrolase_sf"/>
</dbReference>
<dbReference type="GO" id="GO:0005829">
    <property type="term" value="C:cytosol"/>
    <property type="evidence" value="ECO:0007669"/>
    <property type="project" value="TreeGrafter"/>
</dbReference>
<dbReference type="CDD" id="cd01427">
    <property type="entry name" value="HAD_like"/>
    <property type="match status" value="1"/>
</dbReference>
<gene>
    <name evidence="2" type="primary">yrfG</name>
    <name evidence="2" type="ORF">VCB98_11470</name>
</gene>
<name>A0AAP6JJ74_9GAMM</name>
<dbReference type="InterPro" id="IPR036412">
    <property type="entry name" value="HAD-like_sf"/>
</dbReference>
<dbReference type="GO" id="GO:0008967">
    <property type="term" value="F:phosphoglycolate phosphatase activity"/>
    <property type="evidence" value="ECO:0007669"/>
    <property type="project" value="TreeGrafter"/>
</dbReference>
<accession>A0AAP6JJ74</accession>
<dbReference type="AlphaFoldDB" id="A0AAP6JJ74"/>
<organism evidence="2 3">
    <name type="scientific">Natronospira elongata</name>
    <dbReference type="NCBI Taxonomy" id="3110268"/>
    <lineage>
        <taxon>Bacteria</taxon>
        <taxon>Pseudomonadati</taxon>
        <taxon>Pseudomonadota</taxon>
        <taxon>Gammaproteobacteria</taxon>
        <taxon>Natronospirales</taxon>
        <taxon>Natronospiraceae</taxon>
        <taxon>Natronospira</taxon>
    </lineage>
</organism>
<dbReference type="RefSeq" id="WP_346052670.1">
    <property type="nucleotide sequence ID" value="NZ_JAYGII010000033.1"/>
</dbReference>
<dbReference type="SFLD" id="SFLDG01129">
    <property type="entry name" value="C1.5:_HAD__Beta-PGM__Phosphata"/>
    <property type="match status" value="1"/>
</dbReference>
<dbReference type="GO" id="GO:0008253">
    <property type="term" value="F:5'-nucleotidase activity"/>
    <property type="evidence" value="ECO:0007669"/>
    <property type="project" value="UniProtKB-EC"/>
</dbReference>
<protein>
    <submittedName>
        <fullName evidence="2">GMP/IMP nucleotidase</fullName>
        <ecNumber evidence="2">3.1.3.5</ecNumber>
    </submittedName>
</protein>
<proteinExistence type="predicted"/>
<reference evidence="2 3" key="1">
    <citation type="submission" date="2023-12" db="EMBL/GenBank/DDBJ databases">
        <title>Whole-genome sequencing of halo(alkali)philic microorganisms from hypersaline lakes.</title>
        <authorList>
            <person name="Sorokin D.Y."/>
            <person name="Merkel A.Y."/>
            <person name="Messina E."/>
            <person name="Yakimov M."/>
        </authorList>
    </citation>
    <scope>NUCLEOTIDE SEQUENCE [LARGE SCALE GENOMIC DNA]</scope>
    <source>
        <strain evidence="2 3">AB-CW1</strain>
    </source>
</reference>
<feature type="region of interest" description="Disordered" evidence="1">
    <location>
        <begin position="196"/>
        <end position="226"/>
    </location>
</feature>
<dbReference type="NCBIfam" id="NF011564">
    <property type="entry name" value="PRK14988.1"/>
    <property type="match status" value="1"/>
</dbReference>
<sequence>MTERRRIWEETETVLLDMDGTLLDLAFDNRFWLERVPRRHAEQQGLDFDTALADLKQRMNRVNGQLQWYCLDYWSEALGFDLEALKRQCDSEIRLLPGVEHFLDDLTASGRRVAIATNAHPQVLAIKLARTGLDRLVPEIHTAHEFGAAKESPLFWQRLEAEMGFAPARTLFVDDSLPVLASARDHGIAHLTAVARPASDQPPRPISDFPAVDAIPELGPVPPRDQ</sequence>
<dbReference type="Gene3D" id="3.40.50.1000">
    <property type="entry name" value="HAD superfamily/HAD-like"/>
    <property type="match status" value="1"/>
</dbReference>
<keyword evidence="3" id="KW-1185">Reference proteome</keyword>
<dbReference type="InterPro" id="IPR006439">
    <property type="entry name" value="HAD-SF_hydro_IA"/>
</dbReference>
<dbReference type="NCBIfam" id="TIGR01509">
    <property type="entry name" value="HAD-SF-IA-v3"/>
    <property type="match status" value="1"/>
</dbReference>
<dbReference type="GO" id="GO:0006281">
    <property type="term" value="P:DNA repair"/>
    <property type="evidence" value="ECO:0007669"/>
    <property type="project" value="TreeGrafter"/>
</dbReference>
<dbReference type="EC" id="3.1.3.5" evidence="2"/>
<dbReference type="InterPro" id="IPR023214">
    <property type="entry name" value="HAD_sf"/>
</dbReference>
<dbReference type="EMBL" id="JAYGII010000033">
    <property type="protein sequence ID" value="MEA5446439.1"/>
    <property type="molecule type" value="Genomic_DNA"/>
</dbReference>
<evidence type="ECO:0000256" key="1">
    <source>
        <dbReference type="SAM" id="MobiDB-lite"/>
    </source>
</evidence>
<dbReference type="Pfam" id="PF00702">
    <property type="entry name" value="Hydrolase"/>
    <property type="match status" value="1"/>
</dbReference>
<dbReference type="SFLD" id="SFLDS00003">
    <property type="entry name" value="Haloacid_Dehalogenase"/>
    <property type="match status" value="1"/>
</dbReference>
<evidence type="ECO:0000313" key="3">
    <source>
        <dbReference type="Proteomes" id="UP001302316"/>
    </source>
</evidence>
<dbReference type="SUPFAM" id="SSF56784">
    <property type="entry name" value="HAD-like"/>
    <property type="match status" value="1"/>
</dbReference>
<dbReference type="PANTHER" id="PTHR43434:SF3">
    <property type="entry name" value="GMP_IMP NUCLEOTIDASE YRFG"/>
    <property type="match status" value="1"/>
</dbReference>
<dbReference type="Proteomes" id="UP001302316">
    <property type="component" value="Unassembled WGS sequence"/>
</dbReference>
<dbReference type="PANTHER" id="PTHR43434">
    <property type="entry name" value="PHOSPHOGLYCOLATE PHOSPHATASE"/>
    <property type="match status" value="1"/>
</dbReference>
<keyword evidence="2" id="KW-0378">Hydrolase</keyword>
<comment type="caution">
    <text evidence="2">The sequence shown here is derived from an EMBL/GenBank/DDBJ whole genome shotgun (WGS) entry which is preliminary data.</text>
</comment>